<evidence type="ECO:0000256" key="1">
    <source>
        <dbReference type="SAM" id="Phobius"/>
    </source>
</evidence>
<dbReference type="Pfam" id="PF07332">
    <property type="entry name" value="Phage_holin_3_6"/>
    <property type="match status" value="1"/>
</dbReference>
<sequence>MLIIMSVKIRGQVLVLVRQLALYWVFCCQGAEMTQSPDSKGPGKGLLNTLRRVAAIIVHMVETRIQLVAVELEEGAATLVQLLLMVGFTLLFAGFGLMCLLVLIFWAIDPAYRIIAMAITAGILLILAVFSAIWTIRKAQKLTFLSATREQLSIDRKMLETDHHE</sequence>
<keyword evidence="1" id="KW-1133">Transmembrane helix</keyword>
<evidence type="ECO:0000313" key="2">
    <source>
        <dbReference type="EMBL" id="CBJ92175.1"/>
    </source>
</evidence>
<feature type="transmembrane region" description="Helical" evidence="1">
    <location>
        <begin position="114"/>
        <end position="136"/>
    </location>
</feature>
<evidence type="ECO:0000313" key="3">
    <source>
        <dbReference type="Proteomes" id="UP000008075"/>
    </source>
</evidence>
<dbReference type="KEGG" id="xne:XNC1_4150"/>
<accession>D3VDD5</accession>
<dbReference type="AlphaFoldDB" id="D3VDD5"/>
<feature type="transmembrane region" description="Helical" evidence="1">
    <location>
        <begin position="82"/>
        <end position="108"/>
    </location>
</feature>
<proteinExistence type="predicted"/>
<keyword evidence="3" id="KW-1185">Reference proteome</keyword>
<keyword evidence="1" id="KW-0812">Transmembrane</keyword>
<dbReference type="STRING" id="406817.XNC1_4150"/>
<dbReference type="eggNOG" id="COG5393">
    <property type="taxonomic scope" value="Bacteria"/>
</dbReference>
<keyword evidence="1" id="KW-0472">Membrane</keyword>
<reference evidence="2 3" key="1">
    <citation type="journal article" date="2011" name="PLoS ONE">
        <title>The entomopathogenic bacterial endosymbionts xenorhabdus and photorhabdus: convergent lifestyles from divergent genomes.</title>
        <authorList>
            <person name="Chaston J.M."/>
            <person name="Suen G."/>
            <person name="Tucker S.L."/>
            <person name="Andersen A.W."/>
            <person name="Bhasin A."/>
            <person name="Bode E."/>
            <person name="Bode H.B."/>
            <person name="Brachmann A.O."/>
            <person name="Cowles C.E."/>
            <person name="Cowles K.N."/>
            <person name="Darby C."/>
            <person name="de Leon L."/>
            <person name="Drace K."/>
            <person name="Du Z."/>
            <person name="Givaudan A."/>
            <person name="Herbert Tran E.E."/>
            <person name="Jewell K.A."/>
            <person name="Knack J.J."/>
            <person name="Krasomil-Osterfeld K.C."/>
            <person name="Kukor R."/>
            <person name="Lanois A."/>
            <person name="Latreille P."/>
            <person name="Leimgruber N.K."/>
            <person name="Lipke C.M."/>
            <person name="Liu R."/>
            <person name="Lu X."/>
            <person name="Martens E.C."/>
            <person name="Marri P.R."/>
            <person name="Medigue C."/>
            <person name="Menard M.L."/>
            <person name="Miller N.M."/>
            <person name="Morales-Soto N."/>
            <person name="Norton S."/>
            <person name="Ogier J.C."/>
            <person name="Orchard S.S."/>
            <person name="Park D."/>
            <person name="Park Y."/>
            <person name="Qurollo B.A."/>
            <person name="Sugar D.R."/>
            <person name="Richards G.R."/>
            <person name="Rouy Z."/>
            <person name="Slominski B."/>
            <person name="Slominski K."/>
            <person name="Snyder H."/>
            <person name="Tjaden B.C."/>
            <person name="van der Hoeven R."/>
            <person name="Welch R.D."/>
            <person name="Wheeler C."/>
            <person name="Xiang B."/>
            <person name="Barbazuk B."/>
            <person name="Gaudriault S."/>
            <person name="Goodner B."/>
            <person name="Slater S.C."/>
            <person name="Forst S."/>
            <person name="Goldman B.S."/>
            <person name="Goodrich-Blair H."/>
        </authorList>
    </citation>
    <scope>NUCLEOTIDE SEQUENCE [LARGE SCALE GENOMIC DNA]</scope>
    <source>
        <strain evidence="3">ATCC 19061 / DSM 3370 / CCUG 14189 / LMG 1036 / NCIMB 9965 / AN6</strain>
    </source>
</reference>
<gene>
    <name evidence="2" type="ordered locus">XNC1_4150</name>
</gene>
<dbReference type="InterPro" id="IPR009937">
    <property type="entry name" value="Phage_holin_3_6"/>
</dbReference>
<name>D3VDD5_XENNA</name>
<protein>
    <submittedName>
        <fullName evidence="2">Inner membrane protein yqjE</fullName>
    </submittedName>
</protein>
<dbReference type="Proteomes" id="UP000008075">
    <property type="component" value="Chromosome"/>
</dbReference>
<dbReference type="HOGENOM" id="CLU_136851_0_0_6"/>
<organism evidence="2 3">
    <name type="scientific">Xenorhabdus nematophila (strain ATCC 19061 / DSM 3370 / CCUG 14189 / LMG 1036 / NCIMB 9965 / AN6)</name>
    <dbReference type="NCBI Taxonomy" id="406817"/>
    <lineage>
        <taxon>Bacteria</taxon>
        <taxon>Pseudomonadati</taxon>
        <taxon>Pseudomonadota</taxon>
        <taxon>Gammaproteobacteria</taxon>
        <taxon>Enterobacterales</taxon>
        <taxon>Morganellaceae</taxon>
        <taxon>Xenorhabdus</taxon>
    </lineage>
</organism>
<dbReference type="EMBL" id="FN667742">
    <property type="protein sequence ID" value="CBJ92175.1"/>
    <property type="molecule type" value="Genomic_DNA"/>
</dbReference>